<protein>
    <submittedName>
        <fullName evidence="1">Uncharacterized protein</fullName>
    </submittedName>
</protein>
<organism evidence="1 2">
    <name type="scientific">Catenuloplanes atrovinosus</name>
    <dbReference type="NCBI Taxonomy" id="137266"/>
    <lineage>
        <taxon>Bacteria</taxon>
        <taxon>Bacillati</taxon>
        <taxon>Actinomycetota</taxon>
        <taxon>Actinomycetes</taxon>
        <taxon>Micromonosporales</taxon>
        <taxon>Micromonosporaceae</taxon>
        <taxon>Catenuloplanes</taxon>
    </lineage>
</organism>
<keyword evidence="2" id="KW-1185">Reference proteome</keyword>
<reference evidence="1" key="1">
    <citation type="submission" date="2023-07" db="EMBL/GenBank/DDBJ databases">
        <title>Sequencing the genomes of 1000 actinobacteria strains.</title>
        <authorList>
            <person name="Klenk H.-P."/>
        </authorList>
    </citation>
    <scope>NUCLEOTIDE SEQUENCE</scope>
    <source>
        <strain evidence="1">DSM 44707</strain>
    </source>
</reference>
<dbReference type="Proteomes" id="UP001183643">
    <property type="component" value="Unassembled WGS sequence"/>
</dbReference>
<evidence type="ECO:0000313" key="2">
    <source>
        <dbReference type="Proteomes" id="UP001183643"/>
    </source>
</evidence>
<evidence type="ECO:0000313" key="1">
    <source>
        <dbReference type="EMBL" id="MDR7277618.1"/>
    </source>
</evidence>
<gene>
    <name evidence="1" type="ORF">J2S41_004396</name>
</gene>
<name>A0AAE4CB10_9ACTN</name>
<accession>A0AAE4CB10</accession>
<dbReference type="AlphaFoldDB" id="A0AAE4CB10"/>
<comment type="caution">
    <text evidence="1">The sequence shown here is derived from an EMBL/GenBank/DDBJ whole genome shotgun (WGS) entry which is preliminary data.</text>
</comment>
<dbReference type="EMBL" id="JAVDYB010000001">
    <property type="protein sequence ID" value="MDR7277618.1"/>
    <property type="molecule type" value="Genomic_DNA"/>
</dbReference>
<sequence length="37" mass="3975">MLGTHRGDRPALDRLGQWLPGHAALADRLRAGHGTTV</sequence>
<proteinExistence type="predicted"/>